<keyword evidence="4 5" id="KW-0560">Oxidoreductase</keyword>
<keyword evidence="8" id="KW-1185">Reference proteome</keyword>
<proteinExistence type="inferred from homology"/>
<dbReference type="Proteomes" id="UP000002257">
    <property type="component" value="Chromosome"/>
</dbReference>
<dbReference type="OrthoDB" id="9774675at2"/>
<feature type="domain" description="Rhodanese" evidence="6">
    <location>
        <begin position="192"/>
        <end position="238"/>
    </location>
</feature>
<dbReference type="GO" id="GO:0016117">
    <property type="term" value="P:carotenoid biosynthetic process"/>
    <property type="evidence" value="ECO:0007669"/>
    <property type="project" value="UniProtKB-KW"/>
</dbReference>
<evidence type="ECO:0000313" key="8">
    <source>
        <dbReference type="Proteomes" id="UP000002257"/>
    </source>
</evidence>
<dbReference type="InterPro" id="IPR036188">
    <property type="entry name" value="FAD/NAD-bd_sf"/>
</dbReference>
<protein>
    <submittedName>
        <fullName evidence="7">Phytoene desaturase</fullName>
    </submittedName>
</protein>
<evidence type="ECO:0000259" key="6">
    <source>
        <dbReference type="PROSITE" id="PS50206"/>
    </source>
</evidence>
<evidence type="ECO:0000256" key="4">
    <source>
        <dbReference type="ARBA" id="ARBA00023002"/>
    </source>
</evidence>
<dbReference type="GO" id="GO:0016491">
    <property type="term" value="F:oxidoreductase activity"/>
    <property type="evidence" value="ECO:0007669"/>
    <property type="project" value="UniProtKB-KW"/>
</dbReference>
<dbReference type="EMBL" id="CP001280">
    <property type="protein sequence ID" value="ACK50988.1"/>
    <property type="molecule type" value="Genomic_DNA"/>
</dbReference>
<evidence type="ECO:0000313" key="7">
    <source>
        <dbReference type="EMBL" id="ACK50988.1"/>
    </source>
</evidence>
<dbReference type="Gene3D" id="3.50.50.60">
    <property type="entry name" value="FAD/NAD(P)-binding domain"/>
    <property type="match status" value="2"/>
</dbReference>
<dbReference type="PROSITE" id="PS50206">
    <property type="entry name" value="RHODANESE_3"/>
    <property type="match status" value="1"/>
</dbReference>
<comment type="pathway">
    <text evidence="1 5">Carotenoid biosynthesis.</text>
</comment>
<dbReference type="InterPro" id="IPR002937">
    <property type="entry name" value="Amino_oxidase"/>
</dbReference>
<evidence type="ECO:0000256" key="1">
    <source>
        <dbReference type="ARBA" id="ARBA00004829"/>
    </source>
</evidence>
<dbReference type="PANTHER" id="PTHR43734">
    <property type="entry name" value="PHYTOENE DESATURASE"/>
    <property type="match status" value="1"/>
</dbReference>
<dbReference type="NCBIfam" id="NF045637">
    <property type="entry name" value="carotdesatCrtDProt"/>
    <property type="match status" value="1"/>
</dbReference>
<gene>
    <name evidence="7" type="ordered locus">Msil_2048</name>
</gene>
<evidence type="ECO:0000256" key="2">
    <source>
        <dbReference type="ARBA" id="ARBA00006046"/>
    </source>
</evidence>
<dbReference type="AlphaFoldDB" id="B8EPY4"/>
<dbReference type="KEGG" id="msl:Msil_2048"/>
<dbReference type="eggNOG" id="COG1233">
    <property type="taxonomic scope" value="Bacteria"/>
</dbReference>
<dbReference type="InterPro" id="IPR054841">
    <property type="entry name" value="carotdesatCrtD"/>
</dbReference>
<dbReference type="STRING" id="395965.Msil_2048"/>
<sequence length="515" mass="54405">MGEKIIVIGAGIGGLSAAADLAARGCEVIVLEKADAPGGKIRTVEVDGAHIDAGPTLFTMRWVFDELFTSAGDCFAEHVTLKNAEIIARHAWSADERLDLFADMTRSVEAIGAFAGAAEARRYGAFCAESQRIYATLEKDFIRAQRPSPAGLVGRAGLSGLGDLAGIHPFATMWSRLGAYFHDPRLRQLFGRYATYCGSSPFLAPATLMLIAHVERDGVFLVEGGMHALARAVSALAVRRGAEFRYGAEARRILLRNGCAAGVVLSTGETIEASAVIVNADVAALASGLFGAEAAVAATPAPRAQRSLSAVTWMMNAPAAGFPLVRHNVFFSIDYAAEFDALFRRGRTPFQPTVYVCAQDRDDCGAGPGGEGNLPERLLILINAPATGDSDPFDAAEIDQCRRRVFALLNQCGLEIGHSANSTATATPRDFDRLFPATGGALYGRASHGWMASFQRPGSRSKIPGLYLAGGSAHPGPGVPMAALSGRLAAQSLIADRLSTRPFRRAVTPGATLTR</sequence>
<evidence type="ECO:0000256" key="3">
    <source>
        <dbReference type="ARBA" id="ARBA00022746"/>
    </source>
</evidence>
<reference evidence="7 8" key="1">
    <citation type="journal article" date="2010" name="J. Bacteriol.">
        <title>Complete genome sequence of the aerobic facultative methanotroph Methylocella silvestris BL2.</title>
        <authorList>
            <person name="Chen Y."/>
            <person name="Crombie A."/>
            <person name="Rahman M.T."/>
            <person name="Dedysh S.N."/>
            <person name="Liesack W."/>
            <person name="Stott M.B."/>
            <person name="Alam M."/>
            <person name="Theisen A.R."/>
            <person name="Murrell J.C."/>
            <person name="Dunfield P.F."/>
        </authorList>
    </citation>
    <scope>NUCLEOTIDE SEQUENCE [LARGE SCALE GENOMIC DNA]</scope>
    <source>
        <strain evidence="8">DSM 15510 / CIP 108128 / LMG 27833 / NCIMB 13906 / BL2</strain>
    </source>
</reference>
<dbReference type="HOGENOM" id="CLU_019722_2_1_5"/>
<dbReference type="RefSeq" id="WP_012591058.1">
    <property type="nucleotide sequence ID" value="NC_011666.1"/>
</dbReference>
<dbReference type="PANTHER" id="PTHR43734:SF7">
    <property type="entry name" value="4,4'-DIAPONEUROSPORENE OXYGENASE"/>
    <property type="match status" value="1"/>
</dbReference>
<evidence type="ECO:0000256" key="5">
    <source>
        <dbReference type="RuleBase" id="RU362075"/>
    </source>
</evidence>
<dbReference type="Pfam" id="PF01593">
    <property type="entry name" value="Amino_oxidase"/>
    <property type="match status" value="1"/>
</dbReference>
<accession>B8EPY4</accession>
<dbReference type="SUPFAM" id="SSF51905">
    <property type="entry name" value="FAD/NAD(P)-binding domain"/>
    <property type="match status" value="1"/>
</dbReference>
<name>B8EPY4_METSB</name>
<dbReference type="InterPro" id="IPR014105">
    <property type="entry name" value="Carotenoid/retinoid_OxRdtase"/>
</dbReference>
<comment type="similarity">
    <text evidence="2 5">Belongs to the carotenoid/retinoid oxidoreductase family.</text>
</comment>
<dbReference type="NCBIfam" id="TIGR02734">
    <property type="entry name" value="crtI_fam"/>
    <property type="match status" value="1"/>
</dbReference>
<organism evidence="7 8">
    <name type="scientific">Methylocella silvestris (strain DSM 15510 / CIP 108128 / LMG 27833 / NCIMB 13906 / BL2)</name>
    <dbReference type="NCBI Taxonomy" id="395965"/>
    <lineage>
        <taxon>Bacteria</taxon>
        <taxon>Pseudomonadati</taxon>
        <taxon>Pseudomonadota</taxon>
        <taxon>Alphaproteobacteria</taxon>
        <taxon>Hyphomicrobiales</taxon>
        <taxon>Beijerinckiaceae</taxon>
        <taxon>Methylocella</taxon>
    </lineage>
</organism>
<dbReference type="InterPro" id="IPR001763">
    <property type="entry name" value="Rhodanese-like_dom"/>
</dbReference>
<keyword evidence="3 5" id="KW-0125">Carotenoid biosynthesis</keyword>